<reference evidence="9" key="1">
    <citation type="submission" date="2020-05" db="EMBL/GenBank/DDBJ databases">
        <authorList>
            <person name="Chiriac C."/>
            <person name="Salcher M."/>
            <person name="Ghai R."/>
            <person name="Kavagutti S V."/>
        </authorList>
    </citation>
    <scope>NUCLEOTIDE SEQUENCE</scope>
</reference>
<evidence type="ECO:0000256" key="4">
    <source>
        <dbReference type="ARBA" id="ARBA00023115"/>
    </source>
</evidence>
<dbReference type="SUPFAM" id="SSF56276">
    <property type="entry name" value="S-adenosylmethionine decarboxylase"/>
    <property type="match status" value="1"/>
</dbReference>
<organism evidence="9">
    <name type="scientific">freshwater metagenome</name>
    <dbReference type="NCBI Taxonomy" id="449393"/>
    <lineage>
        <taxon>unclassified sequences</taxon>
        <taxon>metagenomes</taxon>
        <taxon>ecological metagenomes</taxon>
    </lineage>
</organism>
<evidence type="ECO:0000256" key="1">
    <source>
        <dbReference type="ARBA" id="ARBA00001928"/>
    </source>
</evidence>
<keyword evidence="8" id="KW-0670">Pyruvate</keyword>
<gene>
    <name evidence="9" type="ORF">UFOPK3472_00476</name>
</gene>
<dbReference type="InterPro" id="IPR016067">
    <property type="entry name" value="S-AdoMet_deCO2ase_core"/>
</dbReference>
<comment type="cofactor">
    <cofactor evidence="1">
        <name>pyruvate</name>
        <dbReference type="ChEBI" id="CHEBI:15361"/>
    </cofactor>
</comment>
<dbReference type="EMBL" id="CAFBLX010000018">
    <property type="protein sequence ID" value="CAB4879448.1"/>
    <property type="molecule type" value="Genomic_DNA"/>
</dbReference>
<name>A0A6J7ECK3_9ZZZZ</name>
<protein>
    <submittedName>
        <fullName evidence="9">Unannotated protein</fullName>
    </submittedName>
</protein>
<evidence type="ECO:0000256" key="3">
    <source>
        <dbReference type="ARBA" id="ARBA00022813"/>
    </source>
</evidence>
<keyword evidence="5" id="KW-0865">Zymogen</keyword>
<dbReference type="Pfam" id="PF02675">
    <property type="entry name" value="AdoMet_dc"/>
    <property type="match status" value="1"/>
</dbReference>
<evidence type="ECO:0000256" key="6">
    <source>
        <dbReference type="ARBA" id="ARBA00023239"/>
    </source>
</evidence>
<evidence type="ECO:0000256" key="7">
    <source>
        <dbReference type="ARBA" id="ARBA00023270"/>
    </source>
</evidence>
<dbReference type="GO" id="GO:0004014">
    <property type="term" value="F:adenosylmethionine decarboxylase activity"/>
    <property type="evidence" value="ECO:0007669"/>
    <property type="project" value="InterPro"/>
</dbReference>
<keyword evidence="2" id="KW-0210">Decarboxylase</keyword>
<evidence type="ECO:0000256" key="8">
    <source>
        <dbReference type="ARBA" id="ARBA00023317"/>
    </source>
</evidence>
<keyword evidence="3" id="KW-0068">Autocatalytic cleavage</keyword>
<dbReference type="Gene3D" id="3.60.90.10">
    <property type="entry name" value="S-adenosylmethionine decarboxylase"/>
    <property type="match status" value="1"/>
</dbReference>
<dbReference type="InterPro" id="IPR003826">
    <property type="entry name" value="AdoMetDC_fam_prok"/>
</dbReference>
<keyword evidence="4" id="KW-0620">Polyamine biosynthesis</keyword>
<evidence type="ECO:0000313" key="9">
    <source>
        <dbReference type="EMBL" id="CAB4879448.1"/>
    </source>
</evidence>
<evidence type="ECO:0000256" key="2">
    <source>
        <dbReference type="ARBA" id="ARBA00022793"/>
    </source>
</evidence>
<dbReference type="GO" id="GO:0008295">
    <property type="term" value="P:spermidine biosynthetic process"/>
    <property type="evidence" value="ECO:0007669"/>
    <property type="project" value="InterPro"/>
</dbReference>
<keyword evidence="7" id="KW-0704">Schiff base</keyword>
<dbReference type="AlphaFoldDB" id="A0A6J7ECK3"/>
<proteinExistence type="predicted"/>
<evidence type="ECO:0000256" key="5">
    <source>
        <dbReference type="ARBA" id="ARBA00023145"/>
    </source>
</evidence>
<accession>A0A6J7ECK3</accession>
<keyword evidence="6" id="KW-0456">Lyase</keyword>
<sequence>MLLQMRWGLHVVVNATRCCPKSIRSAAAISAFTQDLVKKIDMVAYGKPQIVHFGTGNKAGYTLVQLIETSNIVAHFVEEYDDMYLDVFSCKPFSPETVETIVNNHFRPLALSYQVLERGPPVISLSDAPSQHGADEHVLR</sequence>